<feature type="domain" description="ELYS-like" evidence="3">
    <location>
        <begin position="39"/>
        <end position="244"/>
    </location>
</feature>
<organism evidence="4 5">
    <name type="scientific">Saitoella complicata (strain BCRC 22490 / CBS 7301 / JCM 7358 / NBRC 10748 / NRRL Y-17804)</name>
    <dbReference type="NCBI Taxonomy" id="698492"/>
    <lineage>
        <taxon>Eukaryota</taxon>
        <taxon>Fungi</taxon>
        <taxon>Dikarya</taxon>
        <taxon>Ascomycota</taxon>
        <taxon>Taphrinomycotina</taxon>
        <taxon>Taphrinomycotina incertae sedis</taxon>
        <taxon>Saitoella</taxon>
    </lineage>
</organism>
<accession>A0A0E9NEF5</accession>
<dbReference type="Pfam" id="PF13934">
    <property type="entry name" value="ELYS"/>
    <property type="match status" value="1"/>
</dbReference>
<dbReference type="GO" id="GO:0005634">
    <property type="term" value="C:nucleus"/>
    <property type="evidence" value="ECO:0007669"/>
    <property type="project" value="UniProtKB-SubCell"/>
</dbReference>
<dbReference type="AlphaFoldDB" id="A0A0E9NEF5"/>
<dbReference type="OMA" id="EGLWHLD"/>
<sequence>MEDDDLYNTYFALDPNLTYYYPKSTILDIQHRRETLDGKLFFDLLLAEVAELPNASKLYPPKNTGELRDLYNAILTSEKLDLLKKHSFFYYVLKDWNAETEFARAMLIPPHWCRLMDAYWYLDQMDFPFALFNLSTPSLNPNFSDKIVTTLAVHAPPVVAVTFVQVAQPALENTDVIKAYMSALSRTSVEAAFTYQRTLPPDLREILFADLLHMCLEYKPGASLAQLVRLPLDAIEEDILTKTYSQSASELAKETLLVWCLHRGKTNEALVMAKSKLKSATTGLGGMKDELERGMYKSMLQRQPSQVSNSQGSSEC</sequence>
<dbReference type="PANTHER" id="PTHR21583">
    <property type="entry name" value="ELYS PROTEIN"/>
    <property type="match status" value="1"/>
</dbReference>
<evidence type="ECO:0000313" key="5">
    <source>
        <dbReference type="Proteomes" id="UP000033140"/>
    </source>
</evidence>
<evidence type="ECO:0000313" key="4">
    <source>
        <dbReference type="EMBL" id="GAO48193.1"/>
    </source>
</evidence>
<dbReference type="PANTHER" id="PTHR21583:SF8">
    <property type="entry name" value="PROTEIN ELYS"/>
    <property type="match status" value="1"/>
</dbReference>
<comment type="subcellular location">
    <subcellularLocation>
        <location evidence="1">Nucleus</location>
    </subcellularLocation>
</comment>
<reference evidence="4 5" key="3">
    <citation type="journal article" date="2015" name="Genome Announc.">
        <title>Draft Genome Sequence of the Archiascomycetous Yeast Saitoella complicata.</title>
        <authorList>
            <person name="Yamauchi K."/>
            <person name="Kondo S."/>
            <person name="Hamamoto M."/>
            <person name="Takahashi Y."/>
            <person name="Ogura Y."/>
            <person name="Hayashi T."/>
            <person name="Nishida H."/>
        </authorList>
    </citation>
    <scope>NUCLEOTIDE SEQUENCE [LARGE SCALE GENOMIC DNA]</scope>
    <source>
        <strain evidence="4 5">NRRL Y-17804</strain>
    </source>
</reference>
<comment type="caution">
    <text evidence="4">The sequence shown here is derived from an EMBL/GenBank/DDBJ whole genome shotgun (WGS) entry which is preliminary data.</text>
</comment>
<gene>
    <name evidence="4" type="ORF">G7K_2373-t1</name>
</gene>
<keyword evidence="2" id="KW-0539">Nucleus</keyword>
<reference evidence="4 5" key="2">
    <citation type="journal article" date="2014" name="J. Gen. Appl. Microbiol.">
        <title>The early diverging ascomycetous budding yeast Saitoella complicata has three histone deacetylases belonging to the Clr6, Hos2, and Rpd3 lineages.</title>
        <authorList>
            <person name="Nishida H."/>
            <person name="Matsumoto T."/>
            <person name="Kondo S."/>
            <person name="Hamamoto M."/>
            <person name="Yoshikawa H."/>
        </authorList>
    </citation>
    <scope>NUCLEOTIDE SEQUENCE [LARGE SCALE GENOMIC DNA]</scope>
    <source>
        <strain evidence="4 5">NRRL Y-17804</strain>
    </source>
</reference>
<name>A0A0E9NEF5_SAICN</name>
<dbReference type="InterPro" id="IPR052620">
    <property type="entry name" value="ELYS/MEL-28_NucAsmblyFactor"/>
</dbReference>
<dbReference type="EMBL" id="BACD03000013">
    <property type="protein sequence ID" value="GAO48193.1"/>
    <property type="molecule type" value="Genomic_DNA"/>
</dbReference>
<proteinExistence type="predicted"/>
<dbReference type="InterPro" id="IPR025151">
    <property type="entry name" value="ELYS_dom"/>
</dbReference>
<reference evidence="4 5" key="1">
    <citation type="journal article" date="2011" name="J. Gen. Appl. Microbiol.">
        <title>Draft genome sequencing of the enigmatic yeast Saitoella complicata.</title>
        <authorList>
            <person name="Nishida H."/>
            <person name="Hamamoto M."/>
            <person name="Sugiyama J."/>
        </authorList>
    </citation>
    <scope>NUCLEOTIDE SEQUENCE [LARGE SCALE GENOMIC DNA]</scope>
    <source>
        <strain evidence="4 5">NRRL Y-17804</strain>
    </source>
</reference>
<dbReference type="STRING" id="698492.A0A0E9NEF5"/>
<evidence type="ECO:0000256" key="1">
    <source>
        <dbReference type="ARBA" id="ARBA00004123"/>
    </source>
</evidence>
<keyword evidence="5" id="KW-1185">Reference proteome</keyword>
<evidence type="ECO:0000259" key="3">
    <source>
        <dbReference type="Pfam" id="PF13934"/>
    </source>
</evidence>
<evidence type="ECO:0000256" key="2">
    <source>
        <dbReference type="ARBA" id="ARBA00023242"/>
    </source>
</evidence>
<protein>
    <recommendedName>
        <fullName evidence="3">ELYS-like domain-containing protein</fullName>
    </recommendedName>
</protein>
<dbReference type="Proteomes" id="UP000033140">
    <property type="component" value="Unassembled WGS sequence"/>
</dbReference>